<feature type="transmembrane region" description="Helical" evidence="7">
    <location>
        <begin position="431"/>
        <end position="449"/>
    </location>
</feature>
<feature type="transmembrane region" description="Helical" evidence="7">
    <location>
        <begin position="34"/>
        <end position="52"/>
    </location>
</feature>
<dbReference type="Proteomes" id="UP000595374">
    <property type="component" value="Chromosome"/>
</dbReference>
<proteinExistence type="predicted"/>
<evidence type="ECO:0000256" key="6">
    <source>
        <dbReference type="SAM" id="MobiDB-lite"/>
    </source>
</evidence>
<evidence type="ECO:0000256" key="7">
    <source>
        <dbReference type="SAM" id="Phobius"/>
    </source>
</evidence>
<dbReference type="AlphaFoldDB" id="A0A7T3ZWQ8"/>
<feature type="transmembrane region" description="Helical" evidence="7">
    <location>
        <begin position="155"/>
        <end position="174"/>
    </location>
</feature>
<dbReference type="Gene3D" id="1.20.1740.10">
    <property type="entry name" value="Amino acid/polyamine transporter I"/>
    <property type="match status" value="1"/>
</dbReference>
<dbReference type="Pfam" id="PF13520">
    <property type="entry name" value="AA_permease_2"/>
    <property type="match status" value="1"/>
</dbReference>
<keyword evidence="4 7" id="KW-1133">Transmembrane helix</keyword>
<evidence type="ECO:0000256" key="3">
    <source>
        <dbReference type="ARBA" id="ARBA00022692"/>
    </source>
</evidence>
<feature type="transmembrane region" description="Helical" evidence="7">
    <location>
        <begin position="225"/>
        <end position="242"/>
    </location>
</feature>
<feature type="transmembrane region" description="Helical" evidence="7">
    <location>
        <begin position="262"/>
        <end position="284"/>
    </location>
</feature>
<feature type="transmembrane region" description="Helical" evidence="7">
    <location>
        <begin position="186"/>
        <end position="205"/>
    </location>
</feature>
<evidence type="ECO:0000313" key="8">
    <source>
        <dbReference type="EMBL" id="QQB13077.1"/>
    </source>
</evidence>
<dbReference type="InterPro" id="IPR002293">
    <property type="entry name" value="AA/rel_permease1"/>
</dbReference>
<evidence type="ECO:0000256" key="4">
    <source>
        <dbReference type="ARBA" id="ARBA00022989"/>
    </source>
</evidence>
<feature type="compositionally biased region" description="Basic and acidic residues" evidence="6">
    <location>
        <begin position="505"/>
        <end position="515"/>
    </location>
</feature>
<evidence type="ECO:0000256" key="5">
    <source>
        <dbReference type="ARBA" id="ARBA00023136"/>
    </source>
</evidence>
<evidence type="ECO:0000256" key="2">
    <source>
        <dbReference type="ARBA" id="ARBA00022475"/>
    </source>
</evidence>
<dbReference type="InterPro" id="IPR050367">
    <property type="entry name" value="APC_superfamily"/>
</dbReference>
<dbReference type="GO" id="GO:0022857">
    <property type="term" value="F:transmembrane transporter activity"/>
    <property type="evidence" value="ECO:0007669"/>
    <property type="project" value="InterPro"/>
</dbReference>
<dbReference type="GO" id="GO:0005886">
    <property type="term" value="C:plasma membrane"/>
    <property type="evidence" value="ECO:0007669"/>
    <property type="project" value="UniProtKB-SubCell"/>
</dbReference>
<feature type="transmembrane region" description="Helical" evidence="7">
    <location>
        <begin position="312"/>
        <end position="339"/>
    </location>
</feature>
<feature type="region of interest" description="Disordered" evidence="6">
    <location>
        <begin position="1"/>
        <end position="20"/>
    </location>
</feature>
<feature type="transmembrane region" description="Helical" evidence="7">
    <location>
        <begin position="360"/>
        <end position="379"/>
    </location>
</feature>
<organism evidence="8 9">
    <name type="scientific">Brevibacterium casei</name>
    <dbReference type="NCBI Taxonomy" id="33889"/>
    <lineage>
        <taxon>Bacteria</taxon>
        <taxon>Bacillati</taxon>
        <taxon>Actinomycetota</taxon>
        <taxon>Actinomycetes</taxon>
        <taxon>Micrococcales</taxon>
        <taxon>Brevibacteriaceae</taxon>
        <taxon>Brevibacterium</taxon>
    </lineage>
</organism>
<feature type="region of interest" description="Disordered" evidence="6">
    <location>
        <begin position="505"/>
        <end position="528"/>
    </location>
</feature>
<sequence>MSESTEHSTPQTAPAVTAHHDQPERLAKTLKPQWVFAIALGSAVGWGAFILPTDWLATGGPLGVLSGFGIGAALMIVIAVSYGFLIRTFPVSGGELAYALIGFGRVQAFFAGWFLTLGYICIVALNASALALLFRTLMPSIIETGYLYTVAGWDVYLPEVLISITALVVFALLNIRGSAISGRIQFWACVIMMVAVAAILIAVLASPVSVMANMSPSLPDGVNPSAAIFAIVAIAPWAFIGFDNVPQAAEEFDFSPSKAMRLIILAILAAAALYMAMVFAVAVAEPWQELATSGSAWGTAEAVTGIMGGSGLFLLAVAITMGVSTGLNGFYVSASRILLAMGRAQMIPPVFARLHPKYKTPHIGILAVMLICLISPWFGRAALTWVVDMSSIGVTIAYLYTCLCAFRIFRPSSETPAADALPGTYSTVKKVLSGLGAVIAVFFMGLLLIPGSPGALGRESLIALAVWIVIGIVFFVSRIRHNRRLTDAQVDMLVLGNERPAPTRFRERAQLRREGALPQPDDETSREG</sequence>
<keyword evidence="2" id="KW-1003">Cell membrane</keyword>
<reference evidence="8 9" key="1">
    <citation type="submission" date="2020-12" db="EMBL/GenBank/DDBJ databases">
        <title>FDA dAtabase for Regulatory Grade micrObial Sequences (FDA-ARGOS): Supporting development and validation of Infectious Disease Dx tests.</title>
        <authorList>
            <person name="Sproer C."/>
            <person name="Gronow S."/>
            <person name="Severitt S."/>
            <person name="Schroder I."/>
            <person name="Tallon L."/>
            <person name="Sadzewicz L."/>
            <person name="Zhao X."/>
            <person name="Boylan J."/>
            <person name="Ott S."/>
            <person name="Bowen H."/>
            <person name="Vavikolanu K."/>
            <person name="Mehta A."/>
            <person name="Aluvathingal J."/>
            <person name="Nadendla S."/>
            <person name="Lowell S."/>
            <person name="Myers T."/>
            <person name="Yan Y."/>
            <person name="Sichtig H."/>
        </authorList>
    </citation>
    <scope>NUCLEOTIDE SEQUENCE [LARGE SCALE GENOMIC DNA]</scope>
    <source>
        <strain evidence="8 9">FDAARGOS_990</strain>
    </source>
</reference>
<gene>
    <name evidence="8" type="ORF">I6H47_09370</name>
</gene>
<feature type="transmembrane region" description="Helical" evidence="7">
    <location>
        <begin position="106"/>
        <end position="135"/>
    </location>
</feature>
<dbReference type="PANTHER" id="PTHR42770:SF7">
    <property type="entry name" value="MEMBRANE PROTEIN"/>
    <property type="match status" value="1"/>
</dbReference>
<dbReference type="PIRSF" id="PIRSF006060">
    <property type="entry name" value="AA_transporter"/>
    <property type="match status" value="1"/>
</dbReference>
<evidence type="ECO:0000256" key="1">
    <source>
        <dbReference type="ARBA" id="ARBA00004651"/>
    </source>
</evidence>
<feature type="transmembrane region" description="Helical" evidence="7">
    <location>
        <begin position="461"/>
        <end position="479"/>
    </location>
</feature>
<evidence type="ECO:0000313" key="9">
    <source>
        <dbReference type="Proteomes" id="UP000595374"/>
    </source>
</evidence>
<feature type="transmembrane region" description="Helical" evidence="7">
    <location>
        <begin position="64"/>
        <end position="85"/>
    </location>
</feature>
<dbReference type="RefSeq" id="WP_198498304.1">
    <property type="nucleotide sequence ID" value="NZ_CP065989.1"/>
</dbReference>
<accession>A0A7T3ZWQ8</accession>
<keyword evidence="5 7" id="KW-0472">Membrane</keyword>
<keyword evidence="3 7" id="KW-0812">Transmembrane</keyword>
<comment type="subcellular location">
    <subcellularLocation>
        <location evidence="1">Cell membrane</location>
        <topology evidence="1">Multi-pass membrane protein</topology>
    </subcellularLocation>
</comment>
<name>A0A7T3ZWQ8_9MICO</name>
<feature type="transmembrane region" description="Helical" evidence="7">
    <location>
        <begin position="391"/>
        <end position="410"/>
    </location>
</feature>
<protein>
    <submittedName>
        <fullName evidence="8">APC family permease</fullName>
    </submittedName>
</protein>
<dbReference type="PANTHER" id="PTHR42770">
    <property type="entry name" value="AMINO ACID TRANSPORTER-RELATED"/>
    <property type="match status" value="1"/>
</dbReference>
<dbReference type="EMBL" id="CP065989">
    <property type="protein sequence ID" value="QQB13077.1"/>
    <property type="molecule type" value="Genomic_DNA"/>
</dbReference>